<organism evidence="1">
    <name type="scientific">Arundo donax</name>
    <name type="common">Giant reed</name>
    <name type="synonym">Donax arundinaceus</name>
    <dbReference type="NCBI Taxonomy" id="35708"/>
    <lineage>
        <taxon>Eukaryota</taxon>
        <taxon>Viridiplantae</taxon>
        <taxon>Streptophyta</taxon>
        <taxon>Embryophyta</taxon>
        <taxon>Tracheophyta</taxon>
        <taxon>Spermatophyta</taxon>
        <taxon>Magnoliopsida</taxon>
        <taxon>Liliopsida</taxon>
        <taxon>Poales</taxon>
        <taxon>Poaceae</taxon>
        <taxon>PACMAD clade</taxon>
        <taxon>Arundinoideae</taxon>
        <taxon>Arundineae</taxon>
        <taxon>Arundo</taxon>
    </lineage>
</organism>
<evidence type="ECO:0000313" key="1">
    <source>
        <dbReference type="EMBL" id="JAD79918.1"/>
    </source>
</evidence>
<sequence length="98" mass="11044">MVSHVMLESTIQISISVKVRKSCKPKTKQCRANQHPKVHSCLQKVSIYKKVSIESRPSCSLVLPNSVMAPYLYISRSVIFLKSNLLPPTHARPNLEVD</sequence>
<reference evidence="1" key="2">
    <citation type="journal article" date="2015" name="Data Brief">
        <title>Shoot transcriptome of the giant reed, Arundo donax.</title>
        <authorList>
            <person name="Barrero R.A."/>
            <person name="Guerrero F.D."/>
            <person name="Moolhuijzen P."/>
            <person name="Goolsby J.A."/>
            <person name="Tidwell J."/>
            <person name="Bellgard S.E."/>
            <person name="Bellgard M.I."/>
        </authorList>
    </citation>
    <scope>NUCLEOTIDE SEQUENCE</scope>
    <source>
        <tissue evidence="1">Shoot tissue taken approximately 20 cm above the soil surface</tissue>
    </source>
</reference>
<reference evidence="1" key="1">
    <citation type="submission" date="2014-09" db="EMBL/GenBank/DDBJ databases">
        <authorList>
            <person name="Magalhaes I.L.F."/>
            <person name="Oliveira U."/>
            <person name="Santos F.R."/>
            <person name="Vidigal T.H.D.A."/>
            <person name="Brescovit A.D."/>
            <person name="Santos A.J."/>
        </authorList>
    </citation>
    <scope>NUCLEOTIDE SEQUENCE</scope>
    <source>
        <tissue evidence="1">Shoot tissue taken approximately 20 cm above the soil surface</tissue>
    </source>
</reference>
<dbReference type="AlphaFoldDB" id="A0A0A9CZQ3"/>
<protein>
    <submittedName>
        <fullName evidence="1">Uncharacterized protein</fullName>
    </submittedName>
</protein>
<accession>A0A0A9CZQ3</accession>
<proteinExistence type="predicted"/>
<dbReference type="EMBL" id="GBRH01217977">
    <property type="protein sequence ID" value="JAD79918.1"/>
    <property type="molecule type" value="Transcribed_RNA"/>
</dbReference>
<name>A0A0A9CZQ3_ARUDO</name>